<dbReference type="InterPro" id="IPR011050">
    <property type="entry name" value="Pectin_lyase_fold/virulence"/>
</dbReference>
<dbReference type="GO" id="GO:0016853">
    <property type="term" value="F:isomerase activity"/>
    <property type="evidence" value="ECO:0007669"/>
    <property type="project" value="UniProtKB-KW"/>
</dbReference>
<evidence type="ECO:0000256" key="1">
    <source>
        <dbReference type="SAM" id="SignalP"/>
    </source>
</evidence>
<dbReference type="InterPro" id="IPR012334">
    <property type="entry name" value="Pectin_lyas_fold"/>
</dbReference>
<name>A0A7W6ICN5_9HYPH</name>
<gene>
    <name evidence="3" type="ORF">GGR34_000642</name>
</gene>
<dbReference type="AlphaFoldDB" id="A0A7W6ICN5"/>
<feature type="signal peptide" evidence="1">
    <location>
        <begin position="1"/>
        <end position="30"/>
    </location>
</feature>
<dbReference type="Gene3D" id="2.160.20.10">
    <property type="entry name" value="Single-stranded right-handed beta-helix, Pectin lyase-like"/>
    <property type="match status" value="1"/>
</dbReference>
<reference evidence="3 4" key="1">
    <citation type="submission" date="2020-08" db="EMBL/GenBank/DDBJ databases">
        <title>Genomic Encyclopedia of Type Strains, Phase IV (KMG-IV): sequencing the most valuable type-strain genomes for metagenomic binning, comparative biology and taxonomic classification.</title>
        <authorList>
            <person name="Goeker M."/>
        </authorList>
    </citation>
    <scope>NUCLEOTIDE SEQUENCE [LARGE SCALE GENOMIC DNA]</scope>
    <source>
        <strain evidence="3 4">DSM 15743</strain>
    </source>
</reference>
<dbReference type="Gene3D" id="1.25.40.10">
    <property type="entry name" value="Tetratricopeptide repeat domain"/>
    <property type="match status" value="1"/>
</dbReference>
<dbReference type="SUPFAM" id="SSF51126">
    <property type="entry name" value="Pectin lyase-like"/>
    <property type="match status" value="1"/>
</dbReference>
<keyword evidence="1" id="KW-0732">Signal</keyword>
<protein>
    <submittedName>
        <fullName evidence="3">Poly(Beta-D-mannuronate) C5 epimerase</fullName>
        <ecNumber evidence="3">5.1.3.-</ecNumber>
    </submittedName>
</protein>
<organism evidence="3 4">
    <name type="scientific">Microvirga flocculans</name>
    <dbReference type="NCBI Taxonomy" id="217168"/>
    <lineage>
        <taxon>Bacteria</taxon>
        <taxon>Pseudomonadati</taxon>
        <taxon>Pseudomonadota</taxon>
        <taxon>Alphaproteobacteria</taxon>
        <taxon>Hyphomicrobiales</taxon>
        <taxon>Methylobacteriaceae</taxon>
        <taxon>Microvirga</taxon>
    </lineage>
</organism>
<dbReference type="EMBL" id="JACIDC010000002">
    <property type="protein sequence ID" value="MBB4039007.1"/>
    <property type="molecule type" value="Genomic_DNA"/>
</dbReference>
<accession>A0A7W6ICN5</accession>
<sequence length="1015" mass="108038">MTASSRSDGCLHLRIASFLAAMALAWNVMAQDGNDITRLSGEVRQAVLSAEQAGAGTKQQAGFYQVARARLNLLEKLASEDSAYPRELLDTARSELARLAGLGVSFDSLTAKLLQTSLGDLISAPSGADRMELGGVLYQLASEQRNPASRAAALIDIGYAYRKIGAQDRALRYASLALDATEAILEIGARVDACQVVARLSIGLGASGAFIANRALSSISEPRARALARHGLAREQLQGSPFEKEADAKLIAEARRRLEGGDISGSLALVLALPDGEEREALLAGLLTSALRRRDRETALVAAQGSFKAERQLNNLAVLVADHVAHHLPLQAADIVNQWPDGSGKDSIRLSLADDLRRRGYSRMAEQLLGRIGTKKDPNWTKQEIALGDPWITDGGKTNDDQAKVERAHAVASLPDGIIEAAALIRSVSDDRLRTKAFRRMAEIHANLLAASSGEDRAAADAVESVREELGEDRQELQTRRGLTLIVTGDPQVIPERMAFPRSSPTASDVRQDVPWPEGAVVGSTFAHHNPYMAKFLEDGADGSTRLEQAIQYQGLPSPKMIVVQSGVATLGMVARALQGTDAGNLIAFDGDSLIVRAPVFVAPGARLILSRFDVPIYRLSADAGTFIANAGTVDIVDAEVVGYDEKRVQPLWFDGERKGGFRPFLLTWGDGRMNVAASTLAALGYDNALSFGLSYSSGPDRVTELRDQARPSGIMVDSLFRNFYIGFHSYESENVQVVGNEFRDSILYALDLHDRSAGGVIALNTVYGTMLRQGITLSRDVSDSVVSGNLSFDNAGSGIVLDRNSTNNIVQANSAFRNAQDGVSVFESSCNVLSNNQLTGNGRDGLKVRNSVDVGAYGNRIASNLNAGVSAYIANIAVGTNGKSGAAEEGAFTPVTALSLGKNIISSNGVGINAQGVSGLAMFGNAFVKQSRRLFGGDYRGLEGPLLRLSSTSGVLIASTCRPARPAPACRLREQGYLQESAGLPIFDQADGSDCTDVTGSVQQKAFSNFSQGT</sequence>
<feature type="chain" id="PRO_5031115416" evidence="1">
    <location>
        <begin position="31"/>
        <end position="1015"/>
    </location>
</feature>
<dbReference type="InterPro" id="IPR011990">
    <property type="entry name" value="TPR-like_helical_dom_sf"/>
</dbReference>
<proteinExistence type="predicted"/>
<keyword evidence="3" id="KW-0413">Isomerase</keyword>
<dbReference type="SMART" id="SM00710">
    <property type="entry name" value="PbH1"/>
    <property type="match status" value="5"/>
</dbReference>
<evidence type="ECO:0000313" key="4">
    <source>
        <dbReference type="Proteomes" id="UP000519439"/>
    </source>
</evidence>
<comment type="caution">
    <text evidence="3">The sequence shown here is derived from an EMBL/GenBank/DDBJ whole genome shotgun (WGS) entry which is preliminary data.</text>
</comment>
<dbReference type="Pfam" id="PF05048">
    <property type="entry name" value="NosD"/>
    <property type="match status" value="1"/>
</dbReference>
<feature type="domain" description="Periplasmic copper-binding protein NosD beta helix" evidence="2">
    <location>
        <begin position="726"/>
        <end position="872"/>
    </location>
</feature>
<evidence type="ECO:0000313" key="3">
    <source>
        <dbReference type="EMBL" id="MBB4039007.1"/>
    </source>
</evidence>
<evidence type="ECO:0000259" key="2">
    <source>
        <dbReference type="Pfam" id="PF05048"/>
    </source>
</evidence>
<dbReference type="InterPro" id="IPR006626">
    <property type="entry name" value="PbH1"/>
</dbReference>
<keyword evidence="4" id="KW-1185">Reference proteome</keyword>
<dbReference type="InterPro" id="IPR007742">
    <property type="entry name" value="NosD_dom"/>
</dbReference>
<dbReference type="RefSeq" id="WP_084020683.1">
    <property type="nucleotide sequence ID" value="NZ_JACIDC010000002.1"/>
</dbReference>
<dbReference type="EC" id="5.1.3.-" evidence="3"/>
<dbReference type="Proteomes" id="UP000519439">
    <property type="component" value="Unassembled WGS sequence"/>
</dbReference>